<protein>
    <submittedName>
        <fullName evidence="1">Uncharacterized protein</fullName>
    </submittedName>
</protein>
<proteinExistence type="predicted"/>
<dbReference type="RefSeq" id="WP_004211538.1">
    <property type="nucleotide sequence ID" value="NZ_QXDC01000002.1"/>
</dbReference>
<dbReference type="EMBL" id="QXDC01000002">
    <property type="protein sequence ID" value="RIA46012.1"/>
    <property type="molecule type" value="Genomic_DNA"/>
</dbReference>
<name>A0A397PAB1_9SPHN</name>
<dbReference type="Proteomes" id="UP000266568">
    <property type="component" value="Unassembled WGS sequence"/>
</dbReference>
<accession>A0A397PAB1</accession>
<reference evidence="1 2" key="1">
    <citation type="submission" date="2018-08" db="EMBL/GenBank/DDBJ databases">
        <title>Genomic Encyclopedia of Type Strains, Phase IV (KMG-IV): sequencing the most valuable type-strain genomes for metagenomic binning, comparative biology and taxonomic classification.</title>
        <authorList>
            <person name="Goeker M."/>
        </authorList>
    </citation>
    <scope>NUCLEOTIDE SEQUENCE [LARGE SCALE GENOMIC DNA]</scope>
    <source>
        <strain evidence="1 2">DSM 25527</strain>
    </source>
</reference>
<dbReference type="AlphaFoldDB" id="A0A397PAB1"/>
<organism evidence="1 2">
    <name type="scientific">Hephaestia caeni</name>
    <dbReference type="NCBI Taxonomy" id="645617"/>
    <lineage>
        <taxon>Bacteria</taxon>
        <taxon>Pseudomonadati</taxon>
        <taxon>Pseudomonadota</taxon>
        <taxon>Alphaproteobacteria</taxon>
        <taxon>Sphingomonadales</taxon>
        <taxon>Sphingomonadaceae</taxon>
        <taxon>Hephaestia</taxon>
    </lineage>
</organism>
<sequence length="281" mass="30649">MTKRSGLSEPSRVANNALRLGTIIKIGIVGDGDARMMISAIFTREDCEDDSLYLLLTAHSHLLPSAEEVSCTLIRGPGKQRLALGAMVPPDRVLGPESSKLGFHVLRLDATPLFEKPRETAKPLATVRNFREGIWSDGLFHVRRLNDPTWTDPDFRDDVGGGSSRTNRQLSRPVINRKGRVAGDLDEVRIPDLGTTLSYSYCGLVTRGRNRPLAEPQALGAPVISESGALSAIIVGAADQETLVFPVEELRRGRPIEFVTLGEDWPKVKIASSTRSVNNSS</sequence>
<comment type="caution">
    <text evidence="1">The sequence shown here is derived from an EMBL/GenBank/DDBJ whole genome shotgun (WGS) entry which is preliminary data.</text>
</comment>
<evidence type="ECO:0000313" key="1">
    <source>
        <dbReference type="EMBL" id="RIA46012.1"/>
    </source>
</evidence>
<keyword evidence="2" id="KW-1185">Reference proteome</keyword>
<gene>
    <name evidence="1" type="ORF">DFR49_0541</name>
</gene>
<evidence type="ECO:0000313" key="2">
    <source>
        <dbReference type="Proteomes" id="UP000266568"/>
    </source>
</evidence>
<dbReference type="OrthoDB" id="8479355at2"/>